<proteinExistence type="predicted"/>
<protein>
    <submittedName>
        <fullName evidence="2">Uncharacterized protein</fullName>
    </submittedName>
</protein>
<dbReference type="Proteomes" id="UP000076727">
    <property type="component" value="Unassembled WGS sequence"/>
</dbReference>
<evidence type="ECO:0000313" key="2">
    <source>
        <dbReference type="EMBL" id="KZT74315.1"/>
    </source>
</evidence>
<organism evidence="2 3">
    <name type="scientific">Daedalea quercina L-15889</name>
    <dbReference type="NCBI Taxonomy" id="1314783"/>
    <lineage>
        <taxon>Eukaryota</taxon>
        <taxon>Fungi</taxon>
        <taxon>Dikarya</taxon>
        <taxon>Basidiomycota</taxon>
        <taxon>Agaricomycotina</taxon>
        <taxon>Agaricomycetes</taxon>
        <taxon>Polyporales</taxon>
        <taxon>Fomitopsis</taxon>
    </lineage>
</organism>
<evidence type="ECO:0000313" key="3">
    <source>
        <dbReference type="Proteomes" id="UP000076727"/>
    </source>
</evidence>
<evidence type="ECO:0000256" key="1">
    <source>
        <dbReference type="SAM" id="MobiDB-lite"/>
    </source>
</evidence>
<accession>A0A165U2S1</accession>
<reference evidence="2 3" key="1">
    <citation type="journal article" date="2016" name="Mol. Biol. Evol.">
        <title>Comparative Genomics of Early-Diverging Mushroom-Forming Fungi Provides Insights into the Origins of Lignocellulose Decay Capabilities.</title>
        <authorList>
            <person name="Nagy L.G."/>
            <person name="Riley R."/>
            <person name="Tritt A."/>
            <person name="Adam C."/>
            <person name="Daum C."/>
            <person name="Floudas D."/>
            <person name="Sun H."/>
            <person name="Yadav J.S."/>
            <person name="Pangilinan J."/>
            <person name="Larsson K.H."/>
            <person name="Matsuura K."/>
            <person name="Barry K."/>
            <person name="Labutti K."/>
            <person name="Kuo R."/>
            <person name="Ohm R.A."/>
            <person name="Bhattacharya S.S."/>
            <person name="Shirouzu T."/>
            <person name="Yoshinaga Y."/>
            <person name="Martin F.M."/>
            <person name="Grigoriev I.V."/>
            <person name="Hibbett D.S."/>
        </authorList>
    </citation>
    <scope>NUCLEOTIDE SEQUENCE [LARGE SCALE GENOMIC DNA]</scope>
    <source>
        <strain evidence="2 3">L-15889</strain>
    </source>
</reference>
<dbReference type="EMBL" id="KV429033">
    <property type="protein sequence ID" value="KZT74315.1"/>
    <property type="molecule type" value="Genomic_DNA"/>
</dbReference>
<sequence length="298" mass="32528">MLSTSHPTPAHLALSDTERPTHPHAFVPGLDNAAVSQRVRFYHPSDVNVRGIHVLAFCSTIVSPGLQPIARQVRRLTVDFADVRPARAGLEILADALAAASGIEELTLLGMPAPDTDGWVLRKATFRLRQFTTNLALTSKDVLDFLRAQPDITALGARAPPPPDAPTKSAYQHMPFPTDLAPCLRTLDCTAPFLLSLQAAAPPTRQLANLRVDLNRLNPSVESEALRALATFSSTARRLSLRRSTLRQSPALDRSGALSMGSVVGRLAENRRWSRLRFLEMHDGTYDAVSPSRPARPF</sequence>
<feature type="region of interest" description="Disordered" evidence="1">
    <location>
        <begin position="1"/>
        <end position="21"/>
    </location>
</feature>
<dbReference type="OrthoDB" id="2788388at2759"/>
<keyword evidence="3" id="KW-1185">Reference proteome</keyword>
<gene>
    <name evidence="2" type="ORF">DAEQUDRAFT_187966</name>
</gene>
<name>A0A165U2S1_9APHY</name>
<dbReference type="AlphaFoldDB" id="A0A165U2S1"/>